<protein>
    <submittedName>
        <fullName evidence="2">Uncharacterized protein</fullName>
    </submittedName>
</protein>
<keyword evidence="1" id="KW-1133">Transmembrane helix</keyword>
<dbReference type="EnsemblMetazoa" id="Aqu2.1.10101_001">
    <property type="protein sequence ID" value="Aqu2.1.10101_001"/>
    <property type="gene ID" value="Aqu2.1.10101"/>
</dbReference>
<accession>A0A1X7T782</accession>
<name>A0A1X7T782_AMPQE</name>
<organism evidence="2">
    <name type="scientific">Amphimedon queenslandica</name>
    <name type="common">Sponge</name>
    <dbReference type="NCBI Taxonomy" id="400682"/>
    <lineage>
        <taxon>Eukaryota</taxon>
        <taxon>Metazoa</taxon>
        <taxon>Porifera</taxon>
        <taxon>Demospongiae</taxon>
        <taxon>Heteroscleromorpha</taxon>
        <taxon>Haplosclerida</taxon>
        <taxon>Niphatidae</taxon>
        <taxon>Amphimedon</taxon>
    </lineage>
</organism>
<keyword evidence="1" id="KW-0812">Transmembrane</keyword>
<reference evidence="2" key="1">
    <citation type="submission" date="2017-05" db="UniProtKB">
        <authorList>
            <consortium name="EnsemblMetazoa"/>
        </authorList>
    </citation>
    <scope>IDENTIFICATION</scope>
</reference>
<keyword evidence="1" id="KW-0472">Membrane</keyword>
<dbReference type="AlphaFoldDB" id="A0A1X7T782"/>
<sequence length="110" mass="12080">MLCSDPDGSEYACRPCFIEESRIIGPTNCYQVLVILQSQEIFNKQGLECCCLAVTVSLLSFALLAAAIEGVAGIKVYDKTIRLYLLYSSLFVSIYSLKTLAALSGEQHFV</sequence>
<evidence type="ECO:0000256" key="1">
    <source>
        <dbReference type="SAM" id="Phobius"/>
    </source>
</evidence>
<feature type="transmembrane region" description="Helical" evidence="1">
    <location>
        <begin position="52"/>
        <end position="72"/>
    </location>
</feature>
<evidence type="ECO:0000313" key="2">
    <source>
        <dbReference type="EnsemblMetazoa" id="Aqu2.1.10101_001"/>
    </source>
</evidence>
<feature type="transmembrane region" description="Helical" evidence="1">
    <location>
        <begin position="84"/>
        <end position="103"/>
    </location>
</feature>
<dbReference type="InParanoid" id="A0A1X7T782"/>
<proteinExistence type="predicted"/>